<sequence length="40" mass="4438">MKDGGQEALECVWDSTEDTVRLALERLSTDDGQRSDKPGK</sequence>
<proteinExistence type="predicted"/>
<evidence type="ECO:0000313" key="1">
    <source>
        <dbReference type="EMBL" id="BAX62993.1"/>
    </source>
</evidence>
<dbReference type="Proteomes" id="UP000218432">
    <property type="component" value="Chromosome 2"/>
</dbReference>
<reference evidence="1 2" key="1">
    <citation type="journal article" date="2017" name="Genome Announc.">
        <title>Complete Genome Sequence of Burkholderia stabilis FERMP-21014.</title>
        <authorList>
            <person name="Konishi K."/>
            <person name="Kumagai T."/>
            <person name="Sakasegawa S."/>
            <person name="Tamura T."/>
        </authorList>
    </citation>
    <scope>NUCLEOTIDE SEQUENCE [LARGE SCALE GENOMIC DNA]</scope>
    <source>
        <strain evidence="1 2">FERMP-21014</strain>
    </source>
</reference>
<organism evidence="1 2">
    <name type="scientific">Burkholderia stabilis</name>
    <dbReference type="NCBI Taxonomy" id="95485"/>
    <lineage>
        <taxon>Bacteria</taxon>
        <taxon>Pseudomonadati</taxon>
        <taxon>Pseudomonadota</taxon>
        <taxon>Betaproteobacteria</taxon>
        <taxon>Burkholderiales</taxon>
        <taxon>Burkholderiaceae</taxon>
        <taxon>Burkholderia</taxon>
        <taxon>Burkholderia cepacia complex</taxon>
    </lineage>
</organism>
<name>A0A1Y1BSN9_9BURK</name>
<gene>
    <name evidence="1" type="ORF">BSFP_058610</name>
</gene>
<dbReference type="EMBL" id="AP018112">
    <property type="protein sequence ID" value="BAX62993.1"/>
    <property type="molecule type" value="Genomic_DNA"/>
</dbReference>
<evidence type="ECO:0000313" key="2">
    <source>
        <dbReference type="Proteomes" id="UP000218432"/>
    </source>
</evidence>
<protein>
    <submittedName>
        <fullName evidence="1">Uncharacterized protein</fullName>
    </submittedName>
</protein>
<dbReference type="AlphaFoldDB" id="A0A1Y1BSN9"/>
<accession>A0A1Y1BSN9</accession>